<dbReference type="Proteomes" id="UP000276215">
    <property type="component" value="Unassembled WGS sequence"/>
</dbReference>
<protein>
    <submittedName>
        <fullName evidence="2">Uncharacterized protein</fullName>
    </submittedName>
</protein>
<evidence type="ECO:0000256" key="1">
    <source>
        <dbReference type="SAM" id="MobiDB-lite"/>
    </source>
</evidence>
<evidence type="ECO:0000313" key="2">
    <source>
        <dbReference type="EMBL" id="RPB03363.1"/>
    </source>
</evidence>
<dbReference type="OrthoDB" id="5504382at2759"/>
<dbReference type="AlphaFoldDB" id="A0A3N4JZ83"/>
<organism evidence="2 3">
    <name type="scientific">Choiromyces venosus 120613-1</name>
    <dbReference type="NCBI Taxonomy" id="1336337"/>
    <lineage>
        <taxon>Eukaryota</taxon>
        <taxon>Fungi</taxon>
        <taxon>Dikarya</taxon>
        <taxon>Ascomycota</taxon>
        <taxon>Pezizomycotina</taxon>
        <taxon>Pezizomycetes</taxon>
        <taxon>Pezizales</taxon>
        <taxon>Tuberaceae</taxon>
        <taxon>Choiromyces</taxon>
    </lineage>
</organism>
<dbReference type="EMBL" id="ML120363">
    <property type="protein sequence ID" value="RPB03363.1"/>
    <property type="molecule type" value="Genomic_DNA"/>
</dbReference>
<evidence type="ECO:0000313" key="3">
    <source>
        <dbReference type="Proteomes" id="UP000276215"/>
    </source>
</evidence>
<sequence length="145" mass="16302">MGHDLTSIHAPEISSPAALPLHMDPHLMFDQIPLPLPPHNQEPPSIGSGQESSDSQHGKIILLLQRLNSRLDSMESRLTTFKKHLQQIKGQIIIPCNSHQSLFQSHQTQKTYSIVKEFVEAPNILLKEADTFKRLKIISKSISDI</sequence>
<accession>A0A3N4JZ83</accession>
<name>A0A3N4JZ83_9PEZI</name>
<reference evidence="2 3" key="1">
    <citation type="journal article" date="2018" name="Nat. Ecol. Evol.">
        <title>Pezizomycetes genomes reveal the molecular basis of ectomycorrhizal truffle lifestyle.</title>
        <authorList>
            <person name="Murat C."/>
            <person name="Payen T."/>
            <person name="Noel B."/>
            <person name="Kuo A."/>
            <person name="Morin E."/>
            <person name="Chen J."/>
            <person name="Kohler A."/>
            <person name="Krizsan K."/>
            <person name="Balestrini R."/>
            <person name="Da Silva C."/>
            <person name="Montanini B."/>
            <person name="Hainaut M."/>
            <person name="Levati E."/>
            <person name="Barry K.W."/>
            <person name="Belfiori B."/>
            <person name="Cichocki N."/>
            <person name="Clum A."/>
            <person name="Dockter R.B."/>
            <person name="Fauchery L."/>
            <person name="Guy J."/>
            <person name="Iotti M."/>
            <person name="Le Tacon F."/>
            <person name="Lindquist E.A."/>
            <person name="Lipzen A."/>
            <person name="Malagnac F."/>
            <person name="Mello A."/>
            <person name="Molinier V."/>
            <person name="Miyauchi S."/>
            <person name="Poulain J."/>
            <person name="Riccioni C."/>
            <person name="Rubini A."/>
            <person name="Sitrit Y."/>
            <person name="Splivallo R."/>
            <person name="Traeger S."/>
            <person name="Wang M."/>
            <person name="Zifcakova L."/>
            <person name="Wipf D."/>
            <person name="Zambonelli A."/>
            <person name="Paolocci F."/>
            <person name="Nowrousian M."/>
            <person name="Ottonello S."/>
            <person name="Baldrian P."/>
            <person name="Spatafora J.W."/>
            <person name="Henrissat B."/>
            <person name="Nagy L.G."/>
            <person name="Aury J.M."/>
            <person name="Wincker P."/>
            <person name="Grigoriev I.V."/>
            <person name="Bonfante P."/>
            <person name="Martin F.M."/>
        </authorList>
    </citation>
    <scope>NUCLEOTIDE SEQUENCE [LARGE SCALE GENOMIC DNA]</scope>
    <source>
        <strain evidence="2 3">120613-1</strain>
    </source>
</reference>
<feature type="region of interest" description="Disordered" evidence="1">
    <location>
        <begin position="30"/>
        <end position="54"/>
    </location>
</feature>
<keyword evidence="3" id="KW-1185">Reference proteome</keyword>
<proteinExistence type="predicted"/>
<gene>
    <name evidence="2" type="ORF">L873DRAFT_233976</name>
</gene>